<evidence type="ECO:0000256" key="3">
    <source>
        <dbReference type="PROSITE-ProRule" id="PRU00169"/>
    </source>
</evidence>
<proteinExistence type="predicted"/>
<dbReference type="AlphaFoldDB" id="A0A238ZZ98"/>
<accession>A0A238ZZ98</accession>
<dbReference type="EMBL" id="FZOC01000003">
    <property type="protein sequence ID" value="SNR88589.1"/>
    <property type="molecule type" value="Genomic_DNA"/>
</dbReference>
<evidence type="ECO:0000259" key="4">
    <source>
        <dbReference type="PROSITE" id="PS50110"/>
    </source>
</evidence>
<keyword evidence="6" id="KW-1185">Reference proteome</keyword>
<dbReference type="OrthoDB" id="9800029at2"/>
<keyword evidence="2" id="KW-0902">Two-component regulatory system</keyword>
<keyword evidence="1 3" id="KW-0597">Phosphoprotein</keyword>
<dbReference type="Pfam" id="PF00072">
    <property type="entry name" value="Response_reg"/>
    <property type="match status" value="1"/>
</dbReference>
<evidence type="ECO:0000313" key="6">
    <source>
        <dbReference type="Proteomes" id="UP000198324"/>
    </source>
</evidence>
<organism evidence="5 6">
    <name type="scientific">Humidesulfovibrio mexicanus</name>
    <dbReference type="NCBI Taxonomy" id="147047"/>
    <lineage>
        <taxon>Bacteria</taxon>
        <taxon>Pseudomonadati</taxon>
        <taxon>Thermodesulfobacteriota</taxon>
        <taxon>Desulfovibrionia</taxon>
        <taxon>Desulfovibrionales</taxon>
        <taxon>Desulfovibrionaceae</taxon>
        <taxon>Humidesulfovibrio</taxon>
    </lineage>
</organism>
<dbReference type="PROSITE" id="PS50110">
    <property type="entry name" value="RESPONSE_REGULATORY"/>
    <property type="match status" value="1"/>
</dbReference>
<dbReference type="GO" id="GO:0000160">
    <property type="term" value="P:phosphorelay signal transduction system"/>
    <property type="evidence" value="ECO:0007669"/>
    <property type="project" value="UniProtKB-KW"/>
</dbReference>
<feature type="modified residue" description="4-aspartylphosphate" evidence="3">
    <location>
        <position position="55"/>
    </location>
</feature>
<dbReference type="SUPFAM" id="SSF52172">
    <property type="entry name" value="CheY-like"/>
    <property type="match status" value="1"/>
</dbReference>
<dbReference type="PANTHER" id="PTHR44591:SF14">
    <property type="entry name" value="PROTEIN PILG"/>
    <property type="match status" value="1"/>
</dbReference>
<feature type="domain" description="Response regulatory" evidence="4">
    <location>
        <begin position="6"/>
        <end position="120"/>
    </location>
</feature>
<sequence length="153" mass="17101">MSKKIKLLLVDDEENFVNTLAERMKMRDLGSDVAHDGETALEMIKDGTPDVMVLDLRMPGIDGVEVLRKVKKTHPEVQVIVLTGHGSEQDQEICMQLGAYEYHKKPVDIDHLVKSIKGAYRQKMEDAMVAATFAQAGDFDDANSVLKEGEEKK</sequence>
<dbReference type="InterPro" id="IPR011006">
    <property type="entry name" value="CheY-like_superfamily"/>
</dbReference>
<dbReference type="SMART" id="SM00448">
    <property type="entry name" value="REC"/>
    <property type="match status" value="1"/>
</dbReference>
<protein>
    <submittedName>
        <fullName evidence="5">Response regulator receiver domain-containing protein</fullName>
    </submittedName>
</protein>
<dbReference type="InterPro" id="IPR050595">
    <property type="entry name" value="Bact_response_regulator"/>
</dbReference>
<dbReference type="Gene3D" id="3.40.50.2300">
    <property type="match status" value="1"/>
</dbReference>
<reference evidence="5 6" key="1">
    <citation type="submission" date="2017-06" db="EMBL/GenBank/DDBJ databases">
        <authorList>
            <person name="Kim H.J."/>
            <person name="Triplett B.A."/>
        </authorList>
    </citation>
    <scope>NUCLEOTIDE SEQUENCE [LARGE SCALE GENOMIC DNA]</scope>
    <source>
        <strain evidence="5 6">DSM 13116</strain>
    </source>
</reference>
<gene>
    <name evidence="5" type="ORF">SAMN04488503_1717</name>
</gene>
<dbReference type="InterPro" id="IPR001789">
    <property type="entry name" value="Sig_transdc_resp-reg_receiver"/>
</dbReference>
<dbReference type="Proteomes" id="UP000198324">
    <property type="component" value="Unassembled WGS sequence"/>
</dbReference>
<name>A0A238ZZ98_9BACT</name>
<dbReference type="PANTHER" id="PTHR44591">
    <property type="entry name" value="STRESS RESPONSE REGULATOR PROTEIN 1"/>
    <property type="match status" value="1"/>
</dbReference>
<evidence type="ECO:0000256" key="2">
    <source>
        <dbReference type="ARBA" id="ARBA00023012"/>
    </source>
</evidence>
<evidence type="ECO:0000313" key="5">
    <source>
        <dbReference type="EMBL" id="SNR88589.1"/>
    </source>
</evidence>
<dbReference type="RefSeq" id="WP_089273732.1">
    <property type="nucleotide sequence ID" value="NZ_FZOC01000003.1"/>
</dbReference>
<evidence type="ECO:0000256" key="1">
    <source>
        <dbReference type="ARBA" id="ARBA00022553"/>
    </source>
</evidence>